<keyword evidence="7 9" id="KW-0472">Membrane</keyword>
<dbReference type="OrthoDB" id="6770063at2759"/>
<dbReference type="EMBL" id="NLAX01001139">
    <property type="protein sequence ID" value="PKS06067.1"/>
    <property type="molecule type" value="Genomic_DNA"/>
</dbReference>
<evidence type="ECO:0000256" key="5">
    <source>
        <dbReference type="ARBA" id="ARBA00022692"/>
    </source>
</evidence>
<keyword evidence="5 9" id="KW-0812">Transmembrane</keyword>
<dbReference type="GO" id="GO:0022857">
    <property type="term" value="F:transmembrane transporter activity"/>
    <property type="evidence" value="ECO:0007669"/>
    <property type="project" value="InterPro"/>
</dbReference>
<feature type="region of interest" description="Disordered" evidence="8">
    <location>
        <begin position="1"/>
        <end position="52"/>
    </location>
</feature>
<dbReference type="InterPro" id="IPR036259">
    <property type="entry name" value="MFS_trans_sf"/>
</dbReference>
<dbReference type="FunFam" id="1.20.1250.20:FF:000082">
    <property type="entry name" value="MFS multidrug transporter, putative"/>
    <property type="match status" value="1"/>
</dbReference>
<organism evidence="11 12">
    <name type="scientific">Lomentospora prolificans</name>
    <dbReference type="NCBI Taxonomy" id="41688"/>
    <lineage>
        <taxon>Eukaryota</taxon>
        <taxon>Fungi</taxon>
        <taxon>Dikarya</taxon>
        <taxon>Ascomycota</taxon>
        <taxon>Pezizomycotina</taxon>
        <taxon>Sordariomycetes</taxon>
        <taxon>Hypocreomycetidae</taxon>
        <taxon>Microascales</taxon>
        <taxon>Microascaceae</taxon>
        <taxon>Lomentospora</taxon>
    </lineage>
</organism>
<sequence>MSPHGNDVVPIPTVIDGVAEHADEPSKELKKDEYSAQNPGAPPADQDSEPENGYDYIPLTIEALEKSTSISELLRAKGCSNPGWADSLAKGNPKFDSPFEWTSQKKLRILSGPFFASTLAAYSAGSYAMGAQPLMDRWNVGNTVFNIGITMFVLGFGFTPMILAPVSENYGRYWVFVGAGIVFTLGTLGCALTDSLAGMLLARLITGCGASVFATLTAGVVSDVYHKQDRNTPMTLYALTVMTGTGLGPLISGVLVDALSWRWIFYLQIILVGTNTVIILFFFTETRANVVLERLCDALNDHYETVIGPDPGRTRGQPIRFSVQVVQQKFTVAVIWRSFAFPLRLLVTESVVFWFSAWASFAWAILYLQFNSIGIVFRETYGFTTTELGAIYTAVIVGSILVAVISIGGDPILCRIWPERMAMPEGRLLPSCLESTMLPIGLFWFGWSAQAGAHWIVPTLAIGACTVGIFSIYLAVFNYLADTYHRYASSALAAQSMCRNLLAGVFPLITHLMFHNLTYGAASSLLGGIGFLLTGVPWLLCIFGETVRARSPFASDIKGGDLEEEVEQRNSEEV</sequence>
<dbReference type="PANTHER" id="PTHR23502">
    <property type="entry name" value="MAJOR FACILITATOR SUPERFAMILY"/>
    <property type="match status" value="1"/>
</dbReference>
<feature type="transmembrane region" description="Helical" evidence="9">
    <location>
        <begin position="351"/>
        <end position="370"/>
    </location>
</feature>
<evidence type="ECO:0000256" key="8">
    <source>
        <dbReference type="SAM" id="MobiDB-lite"/>
    </source>
</evidence>
<feature type="transmembrane region" description="Helical" evidence="9">
    <location>
        <begin position="501"/>
        <end position="519"/>
    </location>
</feature>
<feature type="transmembrane region" description="Helical" evidence="9">
    <location>
        <begin position="200"/>
        <end position="222"/>
    </location>
</feature>
<dbReference type="PANTHER" id="PTHR23502:SF134">
    <property type="entry name" value="MAJOR FACILITATOR SUPERFAMILY (MFS) PROFILE DOMAIN-CONTAINING PROTEIN-RELATED"/>
    <property type="match status" value="1"/>
</dbReference>
<dbReference type="Gene3D" id="1.20.1250.20">
    <property type="entry name" value="MFS general substrate transporter like domains"/>
    <property type="match status" value="1"/>
</dbReference>
<feature type="domain" description="Major facilitator superfamily (MFS) profile" evidence="10">
    <location>
        <begin position="109"/>
        <end position="547"/>
    </location>
</feature>
<evidence type="ECO:0000259" key="10">
    <source>
        <dbReference type="PROSITE" id="PS50850"/>
    </source>
</evidence>
<keyword evidence="6 9" id="KW-1133">Transmembrane helix</keyword>
<dbReference type="GO" id="GO:0005886">
    <property type="term" value="C:plasma membrane"/>
    <property type="evidence" value="ECO:0007669"/>
    <property type="project" value="UniProtKB-SubCell"/>
</dbReference>
<comment type="caution">
    <text evidence="11">The sequence shown here is derived from an EMBL/GenBank/DDBJ whole genome shotgun (WGS) entry which is preliminary data.</text>
</comment>
<feature type="transmembrane region" description="Helical" evidence="9">
    <location>
        <begin position="525"/>
        <end position="543"/>
    </location>
</feature>
<evidence type="ECO:0000313" key="11">
    <source>
        <dbReference type="EMBL" id="PKS06067.1"/>
    </source>
</evidence>
<dbReference type="AlphaFoldDB" id="A0A2N3N0W8"/>
<proteinExistence type="inferred from homology"/>
<dbReference type="InterPro" id="IPR011701">
    <property type="entry name" value="MFS"/>
</dbReference>
<evidence type="ECO:0000256" key="7">
    <source>
        <dbReference type="ARBA" id="ARBA00023136"/>
    </source>
</evidence>
<gene>
    <name evidence="11" type="ORF">jhhlp_007901</name>
</gene>
<comment type="similarity">
    <text evidence="3">Belongs to the major facilitator superfamily.</text>
</comment>
<feature type="transmembrane region" description="Helical" evidence="9">
    <location>
        <begin position="107"/>
        <end position="124"/>
    </location>
</feature>
<dbReference type="VEuPathDB" id="FungiDB:jhhlp_007901"/>
<dbReference type="InterPro" id="IPR020846">
    <property type="entry name" value="MFS_dom"/>
</dbReference>
<name>A0A2N3N0W8_9PEZI</name>
<feature type="transmembrane region" description="Helical" evidence="9">
    <location>
        <begin position="234"/>
        <end position="251"/>
    </location>
</feature>
<dbReference type="PROSITE" id="PS50850">
    <property type="entry name" value="MFS"/>
    <property type="match status" value="1"/>
</dbReference>
<feature type="transmembrane region" description="Helical" evidence="9">
    <location>
        <begin position="453"/>
        <end position="480"/>
    </location>
</feature>
<dbReference type="SUPFAM" id="SSF103473">
    <property type="entry name" value="MFS general substrate transporter"/>
    <property type="match status" value="1"/>
</dbReference>
<feature type="transmembrane region" description="Helical" evidence="9">
    <location>
        <begin position="263"/>
        <end position="284"/>
    </location>
</feature>
<feature type="transmembrane region" description="Helical" evidence="9">
    <location>
        <begin position="428"/>
        <end position="447"/>
    </location>
</feature>
<feature type="transmembrane region" description="Helical" evidence="9">
    <location>
        <begin position="144"/>
        <end position="166"/>
    </location>
</feature>
<evidence type="ECO:0000313" key="12">
    <source>
        <dbReference type="Proteomes" id="UP000233524"/>
    </source>
</evidence>
<dbReference type="STRING" id="41688.A0A2N3N0W8"/>
<comment type="subcellular location">
    <subcellularLocation>
        <location evidence="2">Cell membrane</location>
    </subcellularLocation>
    <subcellularLocation>
        <location evidence="1">Membrane</location>
        <topology evidence="1">Multi-pass membrane protein</topology>
    </subcellularLocation>
</comment>
<keyword evidence="4" id="KW-1003">Cell membrane</keyword>
<feature type="transmembrane region" description="Helical" evidence="9">
    <location>
        <begin position="173"/>
        <end position="194"/>
    </location>
</feature>
<evidence type="ECO:0000256" key="2">
    <source>
        <dbReference type="ARBA" id="ARBA00004236"/>
    </source>
</evidence>
<feature type="compositionally biased region" description="Basic and acidic residues" evidence="8">
    <location>
        <begin position="18"/>
        <end position="34"/>
    </location>
</feature>
<evidence type="ECO:0000256" key="4">
    <source>
        <dbReference type="ARBA" id="ARBA00022475"/>
    </source>
</evidence>
<protein>
    <recommendedName>
        <fullName evidence="10">Major facilitator superfamily (MFS) profile domain-containing protein</fullName>
    </recommendedName>
</protein>
<evidence type="ECO:0000256" key="1">
    <source>
        <dbReference type="ARBA" id="ARBA00004141"/>
    </source>
</evidence>
<dbReference type="Proteomes" id="UP000233524">
    <property type="component" value="Unassembled WGS sequence"/>
</dbReference>
<reference evidence="11 12" key="1">
    <citation type="journal article" date="2017" name="G3 (Bethesda)">
        <title>First Draft Genome Sequence of the Pathogenic Fungus Lomentospora prolificans (Formerly Scedosporium prolificans).</title>
        <authorList>
            <person name="Luo R."/>
            <person name="Zimin A."/>
            <person name="Workman R."/>
            <person name="Fan Y."/>
            <person name="Pertea G."/>
            <person name="Grossman N."/>
            <person name="Wear M.P."/>
            <person name="Jia B."/>
            <person name="Miller H."/>
            <person name="Casadevall A."/>
            <person name="Timp W."/>
            <person name="Zhang S.X."/>
            <person name="Salzberg S.L."/>
        </authorList>
    </citation>
    <scope>NUCLEOTIDE SEQUENCE [LARGE SCALE GENOMIC DNA]</scope>
    <source>
        <strain evidence="11 12">JHH-5317</strain>
    </source>
</reference>
<dbReference type="InParanoid" id="A0A2N3N0W8"/>
<accession>A0A2N3N0W8</accession>
<evidence type="ECO:0000256" key="6">
    <source>
        <dbReference type="ARBA" id="ARBA00022989"/>
    </source>
</evidence>
<keyword evidence="12" id="KW-1185">Reference proteome</keyword>
<feature type="transmembrane region" description="Helical" evidence="9">
    <location>
        <begin position="390"/>
        <end position="408"/>
    </location>
</feature>
<evidence type="ECO:0000256" key="3">
    <source>
        <dbReference type="ARBA" id="ARBA00008335"/>
    </source>
</evidence>
<evidence type="ECO:0000256" key="9">
    <source>
        <dbReference type="SAM" id="Phobius"/>
    </source>
</evidence>
<dbReference type="Pfam" id="PF07690">
    <property type="entry name" value="MFS_1"/>
    <property type="match status" value="1"/>
</dbReference>